<dbReference type="Proteomes" id="UP000886819">
    <property type="component" value="Unassembled WGS sequence"/>
</dbReference>
<reference evidence="2" key="2">
    <citation type="journal article" date="2021" name="PeerJ">
        <title>Extensive microbial diversity within the chicken gut microbiome revealed by metagenomics and culture.</title>
        <authorList>
            <person name="Gilroy R."/>
            <person name="Ravi A."/>
            <person name="Getino M."/>
            <person name="Pursley I."/>
            <person name="Horton D.L."/>
            <person name="Alikhan N.F."/>
            <person name="Baker D."/>
            <person name="Gharbi K."/>
            <person name="Hall N."/>
            <person name="Watson M."/>
            <person name="Adriaenssens E.M."/>
            <person name="Foster-Nyarko E."/>
            <person name="Jarju S."/>
            <person name="Secka A."/>
            <person name="Antonio M."/>
            <person name="Oren A."/>
            <person name="Chaudhuri R.R."/>
            <person name="La Ragione R."/>
            <person name="Hildebrand F."/>
            <person name="Pallen M.J."/>
        </authorList>
    </citation>
    <scope>NUCLEOTIDE SEQUENCE</scope>
    <source>
        <strain evidence="2">ChiHile30-977</strain>
    </source>
</reference>
<dbReference type="InterPro" id="IPR004843">
    <property type="entry name" value="Calcineurin-like_PHP"/>
</dbReference>
<proteinExistence type="predicted"/>
<accession>A0A9D0YVA2</accession>
<sequence>MSIFAISDLHLPGGTCKPMDVFGAHWAGHFERICTDWRARVQADDLVLLPGDLSWAMQMEQALPDLYAIGALPGRKVLLRGNHDYWWNGIGRVRAALPAGMFALQNDALRFGRHVLCGTRGWLCPGAQQFGAEDERIYRREVQRLELSLQQAVRRAEEGPEPGELLAMMHYPPFAEKETPTGFTALLEAFGVRTVVYGHLHGAALQSAFSGELRGTVYHQVSCDGLHFALKRIAGDETPRAEKSCGQRGKGL</sequence>
<dbReference type="InterPro" id="IPR029052">
    <property type="entry name" value="Metallo-depent_PP-like"/>
</dbReference>
<dbReference type="InterPro" id="IPR051158">
    <property type="entry name" value="Metallophosphoesterase_sf"/>
</dbReference>
<dbReference type="SUPFAM" id="SSF56300">
    <property type="entry name" value="Metallo-dependent phosphatases"/>
    <property type="match status" value="1"/>
</dbReference>
<evidence type="ECO:0000259" key="1">
    <source>
        <dbReference type="Pfam" id="PF00149"/>
    </source>
</evidence>
<dbReference type="Gene3D" id="3.60.21.10">
    <property type="match status" value="1"/>
</dbReference>
<dbReference type="PANTHER" id="PTHR31302">
    <property type="entry name" value="TRANSMEMBRANE PROTEIN WITH METALLOPHOSPHOESTERASE DOMAIN-RELATED"/>
    <property type="match status" value="1"/>
</dbReference>
<protein>
    <submittedName>
        <fullName evidence="2">Metallophosphoesterase</fullName>
    </submittedName>
</protein>
<comment type="caution">
    <text evidence="2">The sequence shown here is derived from an EMBL/GenBank/DDBJ whole genome shotgun (WGS) entry which is preliminary data.</text>
</comment>
<dbReference type="EMBL" id="DVFI01000056">
    <property type="protein sequence ID" value="HIQ62714.1"/>
    <property type="molecule type" value="Genomic_DNA"/>
</dbReference>
<dbReference type="AlphaFoldDB" id="A0A9D0YVA2"/>
<name>A0A9D0YVA2_9FIRM</name>
<dbReference type="InterPro" id="IPR014578">
    <property type="entry name" value="Pesterase_CT488"/>
</dbReference>
<reference evidence="2" key="1">
    <citation type="submission" date="2020-10" db="EMBL/GenBank/DDBJ databases">
        <authorList>
            <person name="Gilroy R."/>
        </authorList>
    </citation>
    <scope>NUCLEOTIDE SEQUENCE</scope>
    <source>
        <strain evidence="2">ChiHile30-977</strain>
    </source>
</reference>
<evidence type="ECO:0000313" key="2">
    <source>
        <dbReference type="EMBL" id="HIQ62714.1"/>
    </source>
</evidence>
<dbReference type="PIRSF" id="PIRSF033094">
    <property type="entry name" value="Pesterase_CT488"/>
    <property type="match status" value="1"/>
</dbReference>
<evidence type="ECO:0000313" key="3">
    <source>
        <dbReference type="Proteomes" id="UP000886819"/>
    </source>
</evidence>
<gene>
    <name evidence="2" type="ORF">IAA66_03895</name>
</gene>
<feature type="domain" description="Calcineurin-like phosphoesterase" evidence="1">
    <location>
        <begin position="1"/>
        <end position="202"/>
    </location>
</feature>
<organism evidence="2 3">
    <name type="scientific">Candidatus Avichristensenella intestinipullorum</name>
    <dbReference type="NCBI Taxonomy" id="2840693"/>
    <lineage>
        <taxon>Bacteria</taxon>
        <taxon>Bacillati</taxon>
        <taxon>Bacillota</taxon>
        <taxon>Clostridia</taxon>
        <taxon>Candidatus Avichristensenella</taxon>
    </lineage>
</organism>
<dbReference type="GO" id="GO:0016787">
    <property type="term" value="F:hydrolase activity"/>
    <property type="evidence" value="ECO:0007669"/>
    <property type="project" value="InterPro"/>
</dbReference>
<dbReference type="Pfam" id="PF00149">
    <property type="entry name" value="Metallophos"/>
    <property type="match status" value="1"/>
</dbReference>
<dbReference type="PANTHER" id="PTHR31302:SF22">
    <property type="entry name" value="PHOSPHOESTERASE"/>
    <property type="match status" value="1"/>
</dbReference>